<evidence type="ECO:0000256" key="5">
    <source>
        <dbReference type="ARBA" id="ARBA00013200"/>
    </source>
</evidence>
<comment type="cofactor">
    <cofactor evidence="1 19">
        <name>Mg(2+)</name>
        <dbReference type="ChEBI" id="CHEBI:18420"/>
    </cofactor>
</comment>
<gene>
    <name evidence="19 20" type="primary">cobS</name>
    <name evidence="20" type="ORF">AACH06_03825</name>
</gene>
<comment type="pathway">
    <text evidence="3 19">Cofactor biosynthesis; adenosylcobalamin biosynthesis; adenosylcobalamin from cob(II)yrinate a,c-diamide: step 7/7.</text>
</comment>
<evidence type="ECO:0000256" key="3">
    <source>
        <dbReference type="ARBA" id="ARBA00004663"/>
    </source>
</evidence>
<evidence type="ECO:0000256" key="14">
    <source>
        <dbReference type="ARBA" id="ARBA00025228"/>
    </source>
</evidence>
<dbReference type="InterPro" id="IPR003805">
    <property type="entry name" value="CobS"/>
</dbReference>
<evidence type="ECO:0000256" key="19">
    <source>
        <dbReference type="HAMAP-Rule" id="MF_00719"/>
    </source>
</evidence>
<feature type="transmembrane region" description="Helical" evidence="19">
    <location>
        <begin position="116"/>
        <end position="138"/>
    </location>
</feature>
<dbReference type="Pfam" id="PF02654">
    <property type="entry name" value="CobS"/>
    <property type="match status" value="1"/>
</dbReference>
<dbReference type="GO" id="GO:0051073">
    <property type="term" value="F:adenosylcobinamide-GDP ribazoletransferase activity"/>
    <property type="evidence" value="ECO:0007669"/>
    <property type="project" value="UniProtKB-EC"/>
</dbReference>
<comment type="catalytic activity">
    <reaction evidence="18 19">
        <text>alpha-ribazole 5'-phosphate + adenosylcob(III)inamide-GDP = adenosylcob(III)alamin 5'-phosphate + GMP + H(+)</text>
        <dbReference type="Rhea" id="RHEA:23560"/>
        <dbReference type="ChEBI" id="CHEBI:15378"/>
        <dbReference type="ChEBI" id="CHEBI:57918"/>
        <dbReference type="ChEBI" id="CHEBI:58115"/>
        <dbReference type="ChEBI" id="CHEBI:60487"/>
        <dbReference type="ChEBI" id="CHEBI:60493"/>
        <dbReference type="EC" id="2.7.8.26"/>
    </reaction>
</comment>
<dbReference type="EC" id="2.7.8.26" evidence="5 19"/>
<comment type="caution">
    <text evidence="20">The sequence shown here is derived from an EMBL/GenBank/DDBJ whole genome shotgun (WGS) entry which is preliminary data.</text>
</comment>
<comment type="catalytic activity">
    <reaction evidence="17 19">
        <text>alpha-ribazole + adenosylcob(III)inamide-GDP = adenosylcob(III)alamin + GMP + H(+)</text>
        <dbReference type="Rhea" id="RHEA:16049"/>
        <dbReference type="ChEBI" id="CHEBI:10329"/>
        <dbReference type="ChEBI" id="CHEBI:15378"/>
        <dbReference type="ChEBI" id="CHEBI:18408"/>
        <dbReference type="ChEBI" id="CHEBI:58115"/>
        <dbReference type="ChEBI" id="CHEBI:60487"/>
        <dbReference type="EC" id="2.7.8.26"/>
    </reaction>
</comment>
<name>A0ABU9BJM4_9BURK</name>
<dbReference type="PANTHER" id="PTHR34148:SF1">
    <property type="entry name" value="ADENOSYLCOBINAMIDE-GDP RIBAZOLETRANSFERASE"/>
    <property type="match status" value="1"/>
</dbReference>
<evidence type="ECO:0000313" key="21">
    <source>
        <dbReference type="Proteomes" id="UP001371218"/>
    </source>
</evidence>
<feature type="transmembrane region" description="Helical" evidence="19">
    <location>
        <begin position="215"/>
        <end position="232"/>
    </location>
</feature>
<reference evidence="20 21" key="1">
    <citation type="submission" date="2024-04" db="EMBL/GenBank/DDBJ databases">
        <title>Novel species of the genus Ideonella isolated from streams.</title>
        <authorList>
            <person name="Lu H."/>
        </authorList>
    </citation>
    <scope>NUCLEOTIDE SEQUENCE [LARGE SCALE GENOMIC DNA]</scope>
    <source>
        <strain evidence="20 21">DXS29W</strain>
    </source>
</reference>
<evidence type="ECO:0000256" key="2">
    <source>
        <dbReference type="ARBA" id="ARBA00004651"/>
    </source>
</evidence>
<evidence type="ECO:0000256" key="12">
    <source>
        <dbReference type="ARBA" id="ARBA00022989"/>
    </source>
</evidence>
<comment type="similarity">
    <text evidence="4 19">Belongs to the CobS family.</text>
</comment>
<keyword evidence="11 19" id="KW-0460">Magnesium</keyword>
<accession>A0ABU9BJM4</accession>
<feature type="transmembrane region" description="Helical" evidence="19">
    <location>
        <begin position="54"/>
        <end position="82"/>
    </location>
</feature>
<evidence type="ECO:0000256" key="4">
    <source>
        <dbReference type="ARBA" id="ARBA00010561"/>
    </source>
</evidence>
<dbReference type="NCBIfam" id="TIGR00317">
    <property type="entry name" value="cobS"/>
    <property type="match status" value="1"/>
</dbReference>
<evidence type="ECO:0000313" key="20">
    <source>
        <dbReference type="EMBL" id="MEK8029941.1"/>
    </source>
</evidence>
<dbReference type="HAMAP" id="MF_00719">
    <property type="entry name" value="CobS"/>
    <property type="match status" value="1"/>
</dbReference>
<feature type="transmembrane region" description="Helical" evidence="19">
    <location>
        <begin position="191"/>
        <end position="209"/>
    </location>
</feature>
<keyword evidence="21" id="KW-1185">Reference proteome</keyword>
<keyword evidence="12 19" id="KW-1133">Transmembrane helix</keyword>
<dbReference type="Proteomes" id="UP001371218">
    <property type="component" value="Unassembled WGS sequence"/>
</dbReference>
<evidence type="ECO:0000256" key="16">
    <source>
        <dbReference type="ARBA" id="ARBA00032853"/>
    </source>
</evidence>
<keyword evidence="10 19" id="KW-0812">Transmembrane</keyword>
<keyword evidence="8 19" id="KW-0169">Cobalamin biosynthesis</keyword>
<feature type="transmembrane region" description="Helical" evidence="19">
    <location>
        <begin position="253"/>
        <end position="270"/>
    </location>
</feature>
<dbReference type="PANTHER" id="PTHR34148">
    <property type="entry name" value="ADENOSYLCOBINAMIDE-GDP RIBAZOLETRANSFERASE"/>
    <property type="match status" value="1"/>
</dbReference>
<evidence type="ECO:0000256" key="17">
    <source>
        <dbReference type="ARBA" id="ARBA00048623"/>
    </source>
</evidence>
<evidence type="ECO:0000256" key="18">
    <source>
        <dbReference type="ARBA" id="ARBA00049504"/>
    </source>
</evidence>
<comment type="subcellular location">
    <subcellularLocation>
        <location evidence="2 19">Cell membrane</location>
        <topology evidence="2 19">Multi-pass membrane protein</topology>
    </subcellularLocation>
</comment>
<keyword evidence="13 19" id="KW-0472">Membrane</keyword>
<protein>
    <recommendedName>
        <fullName evidence="6 19">Adenosylcobinamide-GDP ribazoletransferase</fullName>
        <ecNumber evidence="5 19">2.7.8.26</ecNumber>
    </recommendedName>
    <alternativeName>
        <fullName evidence="16 19">Cobalamin synthase</fullName>
    </alternativeName>
    <alternativeName>
        <fullName evidence="15 19">Cobalamin-5'-phosphate synthase</fullName>
    </alternativeName>
</protein>
<evidence type="ECO:0000256" key="6">
    <source>
        <dbReference type="ARBA" id="ARBA00015850"/>
    </source>
</evidence>
<evidence type="ECO:0000256" key="15">
    <source>
        <dbReference type="ARBA" id="ARBA00032605"/>
    </source>
</evidence>
<evidence type="ECO:0000256" key="8">
    <source>
        <dbReference type="ARBA" id="ARBA00022573"/>
    </source>
</evidence>
<evidence type="ECO:0000256" key="11">
    <source>
        <dbReference type="ARBA" id="ARBA00022842"/>
    </source>
</evidence>
<sequence length="276" mass="29058">MKPSSPWRHELRLFFIALQFLTRVPTPAWVGYQPEWLNQSARHFPLVGALVGAWSALLLCGAAWLWPASVAAIIALAASLWLTGAFHEDGLADTIDALGGAVPREKALAIMKDSRIGSYGAAAMVLGLGGRAVLWALLVSQSLWAAAAALVLSACWGRLAAVLTMAWLPYAGDVEHAKAKPLAQSVGPAELTWAIGWAVAAAAGAGLAWPAGRLAGALLACLLVVWVMRRWLAKRLGGYTGDALGATEQLSEIAVLLAFAAVVPPGWYGWHGWALG</sequence>
<evidence type="ECO:0000256" key="7">
    <source>
        <dbReference type="ARBA" id="ARBA00022475"/>
    </source>
</evidence>
<organism evidence="20 21">
    <name type="scientific">Ideonella lacteola</name>
    <dbReference type="NCBI Taxonomy" id="2984193"/>
    <lineage>
        <taxon>Bacteria</taxon>
        <taxon>Pseudomonadati</taxon>
        <taxon>Pseudomonadota</taxon>
        <taxon>Betaproteobacteria</taxon>
        <taxon>Burkholderiales</taxon>
        <taxon>Sphaerotilaceae</taxon>
        <taxon>Ideonella</taxon>
    </lineage>
</organism>
<keyword evidence="9 19" id="KW-0808">Transferase</keyword>
<evidence type="ECO:0000256" key="13">
    <source>
        <dbReference type="ARBA" id="ARBA00023136"/>
    </source>
</evidence>
<comment type="function">
    <text evidence="14 19">Joins adenosylcobinamide-GDP and alpha-ribazole to generate adenosylcobalamin (Ado-cobalamin). Also synthesizes adenosylcobalamin 5'-phosphate from adenosylcobinamide-GDP and alpha-ribazole 5'-phosphate.</text>
</comment>
<evidence type="ECO:0000256" key="10">
    <source>
        <dbReference type="ARBA" id="ARBA00022692"/>
    </source>
</evidence>
<dbReference type="EMBL" id="JBBUTG010000002">
    <property type="protein sequence ID" value="MEK8029941.1"/>
    <property type="molecule type" value="Genomic_DNA"/>
</dbReference>
<dbReference type="RefSeq" id="WP_341424299.1">
    <property type="nucleotide sequence ID" value="NZ_JBBUTG010000002.1"/>
</dbReference>
<feature type="transmembrane region" description="Helical" evidence="19">
    <location>
        <begin position="144"/>
        <end position="170"/>
    </location>
</feature>
<evidence type="ECO:0000256" key="1">
    <source>
        <dbReference type="ARBA" id="ARBA00001946"/>
    </source>
</evidence>
<evidence type="ECO:0000256" key="9">
    <source>
        <dbReference type="ARBA" id="ARBA00022679"/>
    </source>
</evidence>
<keyword evidence="7 19" id="KW-1003">Cell membrane</keyword>
<proteinExistence type="inferred from homology"/>